<name>A0A9Q9UVN0_MOOP1</name>
<feature type="compositionally biased region" description="Polar residues" evidence="1">
    <location>
        <begin position="50"/>
        <end position="74"/>
    </location>
</feature>
<dbReference type="EMBL" id="CP017708">
    <property type="protein sequence ID" value="WAN69005.1"/>
    <property type="molecule type" value="Genomic_DNA"/>
</dbReference>
<sequence>MQPWPISHALSSKAGRSPSRSTLQASNLQPDNLQTLAYWPRDRFQADNLQTFNPSNLQPFKPSTLQTFNPSNLQPFKPSTFKPSPLHP</sequence>
<reference evidence="2" key="1">
    <citation type="journal article" date="2017" name="Proc. Natl. Acad. Sci. U.S.A.">
        <title>Comparative genomics uncovers the prolific and distinctive metabolic potential of the cyanobacterial genus Moorea.</title>
        <authorList>
            <person name="Leao T."/>
            <person name="Castelao G."/>
            <person name="Korobeynikov A."/>
            <person name="Monroe E.A."/>
            <person name="Podell S."/>
            <person name="Glukhov E."/>
            <person name="Allen E.E."/>
            <person name="Gerwick W.H."/>
            <person name="Gerwick L."/>
        </authorList>
    </citation>
    <scope>NUCLEOTIDE SEQUENCE</scope>
    <source>
        <strain evidence="2">JHB</strain>
    </source>
</reference>
<feature type="region of interest" description="Disordered" evidence="1">
    <location>
        <begin position="1"/>
        <end position="28"/>
    </location>
</feature>
<proteinExistence type="predicted"/>
<evidence type="ECO:0000313" key="2">
    <source>
        <dbReference type="EMBL" id="WAN69005.1"/>
    </source>
</evidence>
<organism evidence="2">
    <name type="scientific">Moorena producens (strain JHB)</name>
    <dbReference type="NCBI Taxonomy" id="1454205"/>
    <lineage>
        <taxon>Bacteria</taxon>
        <taxon>Bacillati</taxon>
        <taxon>Cyanobacteriota</taxon>
        <taxon>Cyanophyceae</taxon>
        <taxon>Coleofasciculales</taxon>
        <taxon>Coleofasciculaceae</taxon>
        <taxon>Moorena</taxon>
    </lineage>
</organism>
<gene>
    <name evidence="2" type="ORF">BJP36_42340</name>
</gene>
<feature type="region of interest" description="Disordered" evidence="1">
    <location>
        <begin position="50"/>
        <end position="88"/>
    </location>
</feature>
<protein>
    <submittedName>
        <fullName evidence="2">Uncharacterized protein</fullName>
    </submittedName>
</protein>
<dbReference type="Proteomes" id="UP000176944">
    <property type="component" value="Chromosome"/>
</dbReference>
<feature type="compositionally biased region" description="Polar residues" evidence="1">
    <location>
        <begin position="18"/>
        <end position="28"/>
    </location>
</feature>
<reference evidence="2" key="2">
    <citation type="submission" date="2022-10" db="EMBL/GenBank/DDBJ databases">
        <authorList>
            <person name="Ngo T.-E."/>
        </authorList>
    </citation>
    <scope>NUCLEOTIDE SEQUENCE</scope>
    <source>
        <strain evidence="2">JHB</strain>
    </source>
</reference>
<evidence type="ECO:0000256" key="1">
    <source>
        <dbReference type="SAM" id="MobiDB-lite"/>
    </source>
</evidence>
<accession>A0A9Q9UVN0</accession>
<dbReference type="AlphaFoldDB" id="A0A9Q9UVN0"/>